<keyword evidence="2" id="KW-1185">Reference proteome</keyword>
<dbReference type="HOGENOM" id="CLU_182106_0_0_3"/>
<accession>K9YNA6</accession>
<dbReference type="EMBL" id="CP003940">
    <property type="protein sequence ID" value="AFZ48349.1"/>
    <property type="molecule type" value="Genomic_DNA"/>
</dbReference>
<organism evidence="1 2">
    <name type="scientific">Cyanobacterium stanieri (strain ATCC 29140 / PCC 7202)</name>
    <dbReference type="NCBI Taxonomy" id="292563"/>
    <lineage>
        <taxon>Bacteria</taxon>
        <taxon>Bacillati</taxon>
        <taxon>Cyanobacteriota</taxon>
        <taxon>Cyanophyceae</taxon>
        <taxon>Oscillatoriophycideae</taxon>
        <taxon>Chroococcales</taxon>
        <taxon>Geminocystaceae</taxon>
        <taxon>Cyanobacterium</taxon>
    </lineage>
</organism>
<dbReference type="Proteomes" id="UP000010483">
    <property type="component" value="Chromosome"/>
</dbReference>
<dbReference type="BioCyc" id="CSTA292563:G1353-2406-MONOMER"/>
<dbReference type="eggNOG" id="ENOG502ZMIX">
    <property type="taxonomic scope" value="Bacteria"/>
</dbReference>
<name>K9YNA6_CYASC</name>
<dbReference type="AlphaFoldDB" id="K9YNA6"/>
<evidence type="ECO:0000313" key="2">
    <source>
        <dbReference type="Proteomes" id="UP000010483"/>
    </source>
</evidence>
<dbReference type="KEGG" id="csn:Cyast_2403"/>
<gene>
    <name evidence="1" type="ordered locus">Cyast_2403</name>
</gene>
<evidence type="ECO:0000313" key="1">
    <source>
        <dbReference type="EMBL" id="AFZ48349.1"/>
    </source>
</evidence>
<reference evidence="2" key="1">
    <citation type="journal article" date="2013" name="Proc. Natl. Acad. Sci. U.S.A.">
        <title>Improving the coverage of the cyanobacterial phylum using diversity-driven genome sequencing.</title>
        <authorList>
            <person name="Shih P.M."/>
            <person name="Wu D."/>
            <person name="Latifi A."/>
            <person name="Axen S.D."/>
            <person name="Fewer D.P."/>
            <person name="Talla E."/>
            <person name="Calteau A."/>
            <person name="Cai F."/>
            <person name="Tandeau de Marsac N."/>
            <person name="Rippka R."/>
            <person name="Herdman M."/>
            <person name="Sivonen K."/>
            <person name="Coursin T."/>
            <person name="Laurent T."/>
            <person name="Goodwin L."/>
            <person name="Nolan M."/>
            <person name="Davenport K.W."/>
            <person name="Han C.S."/>
            <person name="Rubin E.M."/>
            <person name="Eisen J.A."/>
            <person name="Woyke T."/>
            <person name="Gugger M."/>
            <person name="Kerfeld C.A."/>
        </authorList>
    </citation>
    <scope>NUCLEOTIDE SEQUENCE [LARGE SCALE GENOMIC DNA]</scope>
    <source>
        <strain evidence="2">ATCC 29140 / PCC 7202</strain>
    </source>
</reference>
<sequence length="98" mass="11209">MDITFNQALQKKLTKLAQITQKSEQQVIIEALEKHLETTQIPEKNCYDLALELGVIAAATDLPNDLSTNSDYFKLFLHLSNLYFSRTKKETLFTTSLE</sequence>
<proteinExistence type="predicted"/>
<protein>
    <submittedName>
        <fullName evidence="1">Uncharacterized protein</fullName>
    </submittedName>
</protein>